<dbReference type="InterPro" id="IPR050266">
    <property type="entry name" value="AB_hydrolase_sf"/>
</dbReference>
<keyword evidence="3" id="KW-1185">Reference proteome</keyword>
<reference evidence="2 3" key="1">
    <citation type="submission" date="2023-07" db="EMBL/GenBank/DDBJ databases">
        <title>Sequencing the genomes of 1000 actinobacteria strains.</title>
        <authorList>
            <person name="Klenk H.-P."/>
        </authorList>
    </citation>
    <scope>NUCLEOTIDE SEQUENCE [LARGE SCALE GENOMIC DNA]</scope>
    <source>
        <strain evidence="2 3">DSM 43749</strain>
    </source>
</reference>
<proteinExistence type="predicted"/>
<evidence type="ECO:0000313" key="3">
    <source>
        <dbReference type="Proteomes" id="UP001268819"/>
    </source>
</evidence>
<feature type="domain" description="AB hydrolase-1" evidence="1">
    <location>
        <begin position="12"/>
        <end position="240"/>
    </location>
</feature>
<gene>
    <name evidence="2" type="ORF">J2S66_000705</name>
</gene>
<dbReference type="Proteomes" id="UP001268819">
    <property type="component" value="Unassembled WGS sequence"/>
</dbReference>
<accession>A0ABU1PNS1</accession>
<dbReference type="RefSeq" id="WP_310303721.1">
    <property type="nucleotide sequence ID" value="NZ_BAAAXB010000001.1"/>
</dbReference>
<dbReference type="Pfam" id="PF00561">
    <property type="entry name" value="Abhydrolase_1"/>
    <property type="match status" value="1"/>
</dbReference>
<dbReference type="Gene3D" id="3.40.50.1820">
    <property type="entry name" value="alpha/beta hydrolase"/>
    <property type="match status" value="1"/>
</dbReference>
<sequence length="258" mass="28058">MVNAYDDEGDGPPLLLVHGHPFDRSMWWPQLDHFRDRYRVVVPDLRGYGEATGAAGTTPLPAFADDLVALLDHLGIDRAVVWGLSMGGQITMELHRSHPERVRALVLADTTHEADEPAAARARHETADRVEREGIGPYAEELMRKMISPRTAVEQPGVVDHVRRMMRGAPPAGAAAALRGRAARPDYTPSLAAARVPVLVVVGEEDEFTPVATARRLHGTVPGSALAVVPRAGHLPNLEQPALFNRVVDEFLAGLPDR</sequence>
<name>A0ABU1PNS1_9PSEU</name>
<organism evidence="2 3">
    <name type="scientific">Saccharothrix longispora</name>
    <dbReference type="NCBI Taxonomy" id="33920"/>
    <lineage>
        <taxon>Bacteria</taxon>
        <taxon>Bacillati</taxon>
        <taxon>Actinomycetota</taxon>
        <taxon>Actinomycetes</taxon>
        <taxon>Pseudonocardiales</taxon>
        <taxon>Pseudonocardiaceae</taxon>
        <taxon>Saccharothrix</taxon>
    </lineage>
</organism>
<evidence type="ECO:0000259" key="1">
    <source>
        <dbReference type="Pfam" id="PF00561"/>
    </source>
</evidence>
<dbReference type="SUPFAM" id="SSF53474">
    <property type="entry name" value="alpha/beta-Hydrolases"/>
    <property type="match status" value="1"/>
</dbReference>
<dbReference type="EMBL" id="JAVDSG010000001">
    <property type="protein sequence ID" value="MDR6592321.1"/>
    <property type="molecule type" value="Genomic_DNA"/>
</dbReference>
<comment type="caution">
    <text evidence="2">The sequence shown here is derived from an EMBL/GenBank/DDBJ whole genome shotgun (WGS) entry which is preliminary data.</text>
</comment>
<protein>
    <submittedName>
        <fullName evidence="2">Pimeloyl-ACP methyl ester carboxylesterase</fullName>
    </submittedName>
</protein>
<dbReference type="InterPro" id="IPR029058">
    <property type="entry name" value="AB_hydrolase_fold"/>
</dbReference>
<dbReference type="PANTHER" id="PTHR43798">
    <property type="entry name" value="MONOACYLGLYCEROL LIPASE"/>
    <property type="match status" value="1"/>
</dbReference>
<evidence type="ECO:0000313" key="2">
    <source>
        <dbReference type="EMBL" id="MDR6592321.1"/>
    </source>
</evidence>
<dbReference type="PRINTS" id="PR00111">
    <property type="entry name" value="ABHYDROLASE"/>
</dbReference>
<dbReference type="InterPro" id="IPR000073">
    <property type="entry name" value="AB_hydrolase_1"/>
</dbReference>